<dbReference type="InterPro" id="IPR000225">
    <property type="entry name" value="Armadillo"/>
</dbReference>
<keyword evidence="5" id="KW-1185">Reference proteome</keyword>
<evidence type="ECO:0000256" key="1">
    <source>
        <dbReference type="PROSITE-ProRule" id="PRU00259"/>
    </source>
</evidence>
<feature type="repeat" description="ARM" evidence="1">
    <location>
        <begin position="502"/>
        <end position="552"/>
    </location>
</feature>
<evidence type="ECO:0000256" key="2">
    <source>
        <dbReference type="SAM" id="Coils"/>
    </source>
</evidence>
<sequence>MYAMEYDIASLLGVLSASEEANMCPLGTFARDIRSLVAAQQGEDMGNVLAQRSAELAKEEEKLNASKEMISVTYDKLRAEMVRVEAQMRTQERRLQEVSQQKKLCKVALNLYLAGEVPNLIDAEGVTISPAFNSSPHVMKRVAEDARATEDDGEEQPNKAAPEPAPMKNSPTSRMPLPKSHTEAESDESAASKGSASASSPRSGGPAALNSEGLLSLLRLPDVKETVLLNAIEGYTSQHLSKNPNWMATQSYSDVLAVMMAVLNHISEPRPPVQLAELRLLGFALQAAPNVRQPGANENLFTVLGTLVREGHVVPVLTKLLSSVNDDVKCEVLEFLAPLVCGTHLLINAIPTSTLSGFARKEFFASSGLDPLVNIVVVSTSEAVLERALIFLWGLLTKDEKVERNGGQEASIRSQVRELGGLRAVLDLLYTDSLPILENVSMVIGYITREDASKKEIREIGGLEKITATLRHPSDSIKTKMAGAVWNCASNAENRKHLRELGAIPALLELLRHPGSSSEASTYEFVRENAAGALWNLSVEAENKTQIIEYGGVPILVEVMSTSNSVAVVENASGTLWNCSATAEARPVIRKAGGIPVLLALLNHRKPMESARSTSVKSTMSLSEKIIDNVAGTLRNCAINDQNKPVIRECGGVELLVTKVKEAYLGTSKEAIGSSNSSKLPPLSPSTVDKLASTLWILTISPEIKHTVRYAGGIEAFTSILEKSSPSIAGAGGAAGKDTSLFTPIRLPTASSKFNLSAFQSAHGTAALEKLPFAAPTLSVPMNVKEKLVGVLRNCSTVAENRPTLIDAGAIRCFAAVVLDCYSSLTVFQSNSTAHKSSRFQEPSLQLKESIASALWYLSRDDKEKPRVQGGLALMCMLLLSPQQPSVVLEQVAGALSSLTVNSGDNRDAIRTHGGLYALIQLVSEKASSEYPQGKGNSRSGKAEVSSHTYAVLNALLTIRNCTVSNDENVRVCFEAVTDKKIAFGPALLHIIEHGSEESAKEAALTVKNVSTIPAAATYFVQHNGITLATALSERASTDSIRRAAASLLQVLSKASKK</sequence>
<dbReference type="AlphaFoldDB" id="A0A0N1PEV7"/>
<dbReference type="Pfam" id="PF00514">
    <property type="entry name" value="Arm"/>
    <property type="match status" value="2"/>
</dbReference>
<dbReference type="EMBL" id="LJSK01000020">
    <property type="protein sequence ID" value="KPI89620.1"/>
    <property type="molecule type" value="Genomic_DNA"/>
</dbReference>
<dbReference type="Proteomes" id="UP000038009">
    <property type="component" value="Unassembled WGS sequence"/>
</dbReference>
<dbReference type="SUPFAM" id="SSF48371">
    <property type="entry name" value="ARM repeat"/>
    <property type="match status" value="3"/>
</dbReference>
<dbReference type="PROSITE" id="PS50176">
    <property type="entry name" value="ARM_REPEAT"/>
    <property type="match status" value="4"/>
</dbReference>
<accession>A0A0N1PEV7</accession>
<dbReference type="PANTHER" id="PTHR46241:SF1">
    <property type="entry name" value="OUTER DYNEIN ARM-DOCKING COMPLEX SUBUNIT 2"/>
    <property type="match status" value="1"/>
</dbReference>
<feature type="repeat" description="ARM" evidence="1">
    <location>
        <begin position="870"/>
        <end position="914"/>
    </location>
</feature>
<organism evidence="4 5">
    <name type="scientific">Leptomonas seymouri</name>
    <dbReference type="NCBI Taxonomy" id="5684"/>
    <lineage>
        <taxon>Eukaryota</taxon>
        <taxon>Discoba</taxon>
        <taxon>Euglenozoa</taxon>
        <taxon>Kinetoplastea</taxon>
        <taxon>Metakinetoplastina</taxon>
        <taxon>Trypanosomatida</taxon>
        <taxon>Trypanosomatidae</taxon>
        <taxon>Leishmaniinae</taxon>
        <taxon>Leptomonas</taxon>
    </lineage>
</organism>
<keyword evidence="2" id="KW-0175">Coiled coil</keyword>
<evidence type="ECO:0000313" key="4">
    <source>
        <dbReference type="EMBL" id="KPI89620.1"/>
    </source>
</evidence>
<dbReference type="Gene3D" id="1.25.10.10">
    <property type="entry name" value="Leucine-rich Repeat Variant"/>
    <property type="match status" value="3"/>
</dbReference>
<feature type="coiled-coil region" evidence="2">
    <location>
        <begin position="49"/>
        <end position="101"/>
    </location>
</feature>
<dbReference type="InterPro" id="IPR011989">
    <property type="entry name" value="ARM-like"/>
</dbReference>
<evidence type="ECO:0008006" key="6">
    <source>
        <dbReference type="Google" id="ProtNLM"/>
    </source>
</evidence>
<dbReference type="InterPro" id="IPR016024">
    <property type="entry name" value="ARM-type_fold"/>
</dbReference>
<evidence type="ECO:0000313" key="5">
    <source>
        <dbReference type="Proteomes" id="UP000038009"/>
    </source>
</evidence>
<dbReference type="SMART" id="SM00185">
    <property type="entry name" value="ARM"/>
    <property type="match status" value="10"/>
</dbReference>
<evidence type="ECO:0000256" key="3">
    <source>
        <dbReference type="SAM" id="MobiDB-lite"/>
    </source>
</evidence>
<reference evidence="4 5" key="1">
    <citation type="journal article" date="2015" name="PLoS Pathog.">
        <title>Leptomonas seymouri: Adaptations to the Dixenous Life Cycle Analyzed by Genome Sequencing, Transcriptome Profiling and Co-infection with Leishmania donovani.</title>
        <authorList>
            <person name="Kraeva N."/>
            <person name="Butenko A."/>
            <person name="Hlavacova J."/>
            <person name="Kostygov A."/>
            <person name="Myskova J."/>
            <person name="Grybchuk D."/>
            <person name="Lestinova T."/>
            <person name="Votypka J."/>
            <person name="Volf P."/>
            <person name="Opperdoes F."/>
            <person name="Flegontov P."/>
            <person name="Lukes J."/>
            <person name="Yurchenko V."/>
        </authorList>
    </citation>
    <scope>NUCLEOTIDE SEQUENCE [LARGE SCALE GENOMIC DNA]</scope>
    <source>
        <strain evidence="4 5">ATCC 30220</strain>
    </source>
</reference>
<protein>
    <recommendedName>
        <fullName evidence="6">Vacuolar protein 8</fullName>
    </recommendedName>
</protein>
<feature type="repeat" description="ARM" evidence="1">
    <location>
        <begin position="593"/>
        <end position="652"/>
    </location>
</feature>
<name>A0A0N1PEV7_LEPSE</name>
<dbReference type="OMA" id="SGTLWNC"/>
<feature type="compositionally biased region" description="Low complexity" evidence="3">
    <location>
        <begin position="189"/>
        <end position="207"/>
    </location>
</feature>
<dbReference type="OrthoDB" id="7537227at2759"/>
<dbReference type="PANTHER" id="PTHR46241">
    <property type="entry name" value="ARMADILLO REPEAT-CONTAINING PROTEIN 4 ARMC4"/>
    <property type="match status" value="1"/>
</dbReference>
<comment type="caution">
    <text evidence="4">The sequence shown here is derived from an EMBL/GenBank/DDBJ whole genome shotgun (WGS) entry which is preliminary data.</text>
</comment>
<proteinExistence type="predicted"/>
<dbReference type="VEuPathDB" id="TriTrypDB:Lsey_0020_0340"/>
<gene>
    <name evidence="4" type="ORF">ABL78_1285</name>
</gene>
<feature type="region of interest" description="Disordered" evidence="3">
    <location>
        <begin position="142"/>
        <end position="207"/>
    </location>
</feature>
<feature type="repeat" description="ARM" evidence="1">
    <location>
        <begin position="551"/>
        <end position="594"/>
    </location>
</feature>